<dbReference type="EMBL" id="BAABME010001065">
    <property type="protein sequence ID" value="GAA0147319.1"/>
    <property type="molecule type" value="Genomic_DNA"/>
</dbReference>
<organism evidence="1 2">
    <name type="scientific">Lithospermum erythrorhizon</name>
    <name type="common">Purple gromwell</name>
    <name type="synonym">Lithospermum officinale var. erythrorhizon</name>
    <dbReference type="NCBI Taxonomy" id="34254"/>
    <lineage>
        <taxon>Eukaryota</taxon>
        <taxon>Viridiplantae</taxon>
        <taxon>Streptophyta</taxon>
        <taxon>Embryophyta</taxon>
        <taxon>Tracheophyta</taxon>
        <taxon>Spermatophyta</taxon>
        <taxon>Magnoliopsida</taxon>
        <taxon>eudicotyledons</taxon>
        <taxon>Gunneridae</taxon>
        <taxon>Pentapetalae</taxon>
        <taxon>asterids</taxon>
        <taxon>lamiids</taxon>
        <taxon>Boraginales</taxon>
        <taxon>Boraginaceae</taxon>
        <taxon>Boraginoideae</taxon>
        <taxon>Lithospermeae</taxon>
        <taxon>Lithospermum</taxon>
    </lineage>
</organism>
<dbReference type="AlphaFoldDB" id="A0AAV3P724"/>
<name>A0AAV3P724_LITER</name>
<comment type="caution">
    <text evidence="1">The sequence shown here is derived from an EMBL/GenBank/DDBJ whole genome shotgun (WGS) entry which is preliminary data.</text>
</comment>
<accession>A0AAV3P724</accession>
<dbReference type="Proteomes" id="UP001454036">
    <property type="component" value="Unassembled WGS sequence"/>
</dbReference>
<protein>
    <submittedName>
        <fullName evidence="1">Uncharacterized protein</fullName>
    </submittedName>
</protein>
<evidence type="ECO:0000313" key="2">
    <source>
        <dbReference type="Proteomes" id="UP001454036"/>
    </source>
</evidence>
<proteinExistence type="predicted"/>
<gene>
    <name evidence="1" type="ORF">LIER_07049</name>
</gene>
<sequence length="157" mass="18027">MKIMKAVKKLKFWSRKKNKRQIHSLKAVEAEPSRPALHYHYHYRPVQPSAPPLPSWMDYEDQPEMEIAPEIGVVSGLASLIDSRCELLNSVPEANQSHSAVMECNSYQQYMVPNPVYVPIVPEVQRERAGRAFACAINIGAYLIRCFFPCFHVREVK</sequence>
<reference evidence="1 2" key="1">
    <citation type="submission" date="2024-01" db="EMBL/GenBank/DDBJ databases">
        <title>The complete chloroplast genome sequence of Lithospermum erythrorhizon: insights into the phylogenetic relationship among Boraginaceae species and the maternal lineages of purple gromwells.</title>
        <authorList>
            <person name="Okada T."/>
            <person name="Watanabe K."/>
        </authorList>
    </citation>
    <scope>NUCLEOTIDE SEQUENCE [LARGE SCALE GENOMIC DNA]</scope>
</reference>
<evidence type="ECO:0000313" key="1">
    <source>
        <dbReference type="EMBL" id="GAA0147319.1"/>
    </source>
</evidence>
<keyword evidence="2" id="KW-1185">Reference proteome</keyword>